<keyword evidence="2" id="KW-0472">Membrane</keyword>
<evidence type="ECO:0000313" key="4">
    <source>
        <dbReference type="EMBL" id="RMM53355.1"/>
    </source>
</evidence>
<keyword evidence="5" id="KW-1185">Reference proteome</keyword>
<accession>A0A3M3EUQ7</accession>
<name>A0A3M3EUQ7_9PSED</name>
<feature type="chain" id="PRO_5017962766" description="Translation initiation factor 2" evidence="3">
    <location>
        <begin position="22"/>
        <end position="138"/>
    </location>
</feature>
<gene>
    <name evidence="4" type="ORF">ALQ77_03469</name>
</gene>
<feature type="transmembrane region" description="Helical" evidence="2">
    <location>
        <begin position="108"/>
        <end position="128"/>
    </location>
</feature>
<organism evidence="4 5">
    <name type="scientific">Pseudomonas corrugata</name>
    <dbReference type="NCBI Taxonomy" id="47879"/>
    <lineage>
        <taxon>Bacteria</taxon>
        <taxon>Pseudomonadati</taxon>
        <taxon>Pseudomonadota</taxon>
        <taxon>Gammaproteobacteria</taxon>
        <taxon>Pseudomonadales</taxon>
        <taxon>Pseudomonadaceae</taxon>
        <taxon>Pseudomonas</taxon>
    </lineage>
</organism>
<reference evidence="4 5" key="1">
    <citation type="submission" date="2018-08" db="EMBL/GenBank/DDBJ databases">
        <title>Recombination of ecologically and evolutionarily significant loci maintains genetic cohesion in the Pseudomonas syringae species complex.</title>
        <authorList>
            <person name="Dillon M."/>
            <person name="Thakur S."/>
            <person name="Almeida R.N.D."/>
            <person name="Weir B.S."/>
            <person name="Guttman D.S."/>
        </authorList>
    </citation>
    <scope>NUCLEOTIDE SEQUENCE [LARGE SCALE GENOMIC DNA]</scope>
    <source>
        <strain evidence="4 5">NCPPB2445</strain>
    </source>
</reference>
<keyword evidence="2" id="KW-1133">Transmembrane helix</keyword>
<dbReference type="Proteomes" id="UP000270661">
    <property type="component" value="Unassembled WGS sequence"/>
</dbReference>
<protein>
    <recommendedName>
        <fullName evidence="6">Translation initiation factor 2</fullName>
    </recommendedName>
</protein>
<sequence length="138" mass="15431">MAMRKGPLCLLWVMLAIGAPAHGEENTEASHSTPLSLSAGGQITELQQRLKDSERLREELTQQLQNASSERETALISRLRQENQRLKLQLKEAQSSSLPRLLTDQQQWFVIGAGVALLALLCGIFASGGRRQRRQWLN</sequence>
<feature type="signal peptide" evidence="3">
    <location>
        <begin position="1"/>
        <end position="21"/>
    </location>
</feature>
<evidence type="ECO:0000313" key="5">
    <source>
        <dbReference type="Proteomes" id="UP000270661"/>
    </source>
</evidence>
<keyword evidence="1" id="KW-0175">Coiled coil</keyword>
<dbReference type="AlphaFoldDB" id="A0A3M3EUQ7"/>
<proteinExistence type="predicted"/>
<comment type="caution">
    <text evidence="4">The sequence shown here is derived from an EMBL/GenBank/DDBJ whole genome shotgun (WGS) entry which is preliminary data.</text>
</comment>
<evidence type="ECO:0008006" key="6">
    <source>
        <dbReference type="Google" id="ProtNLM"/>
    </source>
</evidence>
<evidence type="ECO:0000256" key="2">
    <source>
        <dbReference type="SAM" id="Phobius"/>
    </source>
</evidence>
<keyword evidence="3" id="KW-0732">Signal</keyword>
<keyword evidence="2" id="KW-0812">Transmembrane</keyword>
<evidence type="ECO:0000256" key="1">
    <source>
        <dbReference type="SAM" id="Coils"/>
    </source>
</evidence>
<dbReference type="EMBL" id="RBOJ01000035">
    <property type="protein sequence ID" value="RMM53355.1"/>
    <property type="molecule type" value="Genomic_DNA"/>
</dbReference>
<dbReference type="STRING" id="47879.AXG94_08725"/>
<evidence type="ECO:0000256" key="3">
    <source>
        <dbReference type="SAM" id="SignalP"/>
    </source>
</evidence>
<feature type="coiled-coil region" evidence="1">
    <location>
        <begin position="43"/>
        <end position="96"/>
    </location>
</feature>